<dbReference type="InterPro" id="IPR003595">
    <property type="entry name" value="Tyr_Pase_cat"/>
</dbReference>
<dbReference type="Pfam" id="PF00782">
    <property type="entry name" value="DSPc"/>
    <property type="match status" value="1"/>
</dbReference>
<dbReference type="InterPro" id="IPR020422">
    <property type="entry name" value="TYR_PHOSPHATASE_DUAL_dom"/>
</dbReference>
<dbReference type="PROSITE" id="PS50056">
    <property type="entry name" value="TYR_PHOSPHATASE_2"/>
    <property type="match status" value="1"/>
</dbReference>
<dbReference type="Proteomes" id="UP001431209">
    <property type="component" value="Unassembled WGS sequence"/>
</dbReference>
<dbReference type="InterPro" id="IPR000340">
    <property type="entry name" value="Dual-sp_phosphatase_cat-dom"/>
</dbReference>
<dbReference type="PANTHER" id="PTHR23339">
    <property type="entry name" value="TYROSINE SPECIFIC PROTEIN PHOSPHATASE AND DUAL SPECIFICITY PROTEIN PHOSPHATASE"/>
    <property type="match status" value="1"/>
</dbReference>
<feature type="domain" description="Tyrosine specific protein phosphatases" evidence="4">
    <location>
        <begin position="406"/>
        <end position="464"/>
    </location>
</feature>
<dbReference type="SUPFAM" id="SSF52799">
    <property type="entry name" value="(Phosphotyrosine protein) phosphatases II"/>
    <property type="match status" value="1"/>
</dbReference>
<keyword evidence="1" id="KW-0378">Hydrolase</keyword>
<evidence type="ECO:0000313" key="5">
    <source>
        <dbReference type="EMBL" id="KAL0488395.1"/>
    </source>
</evidence>
<feature type="domain" description="Tyrosine-protein phosphatase" evidence="3">
    <location>
        <begin position="319"/>
        <end position="488"/>
    </location>
</feature>
<evidence type="ECO:0000256" key="1">
    <source>
        <dbReference type="ARBA" id="ARBA00022801"/>
    </source>
</evidence>
<organism evidence="5 6">
    <name type="scientific">Acrasis kona</name>
    <dbReference type="NCBI Taxonomy" id="1008807"/>
    <lineage>
        <taxon>Eukaryota</taxon>
        <taxon>Discoba</taxon>
        <taxon>Heterolobosea</taxon>
        <taxon>Tetramitia</taxon>
        <taxon>Eutetramitia</taxon>
        <taxon>Acrasidae</taxon>
        <taxon>Acrasis</taxon>
    </lineage>
</organism>
<dbReference type="SUPFAM" id="SSF50249">
    <property type="entry name" value="Nucleic acid-binding proteins"/>
    <property type="match status" value="1"/>
</dbReference>
<evidence type="ECO:0000313" key="6">
    <source>
        <dbReference type="Proteomes" id="UP001431209"/>
    </source>
</evidence>
<evidence type="ECO:0000259" key="3">
    <source>
        <dbReference type="PROSITE" id="PS50054"/>
    </source>
</evidence>
<dbReference type="GO" id="GO:0004721">
    <property type="term" value="F:phosphoprotein phosphatase activity"/>
    <property type="evidence" value="ECO:0007669"/>
    <property type="project" value="UniProtKB-KW"/>
</dbReference>
<dbReference type="InterPro" id="IPR016130">
    <property type="entry name" value="Tyr_Pase_AS"/>
</dbReference>
<dbReference type="InterPro" id="IPR029021">
    <property type="entry name" value="Prot-tyrosine_phosphatase-like"/>
</dbReference>
<dbReference type="Pfam" id="PF00773">
    <property type="entry name" value="RNB"/>
    <property type="match status" value="1"/>
</dbReference>
<dbReference type="SMART" id="SM00195">
    <property type="entry name" value="DSPc"/>
    <property type="match status" value="1"/>
</dbReference>
<dbReference type="InterPro" id="IPR012340">
    <property type="entry name" value="NA-bd_OB-fold"/>
</dbReference>
<comment type="caution">
    <text evidence="5">The sequence shown here is derived from an EMBL/GenBank/DDBJ whole genome shotgun (WGS) entry which is preliminary data.</text>
</comment>
<dbReference type="GO" id="GO:0003723">
    <property type="term" value="F:RNA binding"/>
    <property type="evidence" value="ECO:0007669"/>
    <property type="project" value="InterPro"/>
</dbReference>
<name>A0AAW2ZG18_9EUKA</name>
<gene>
    <name evidence="5" type="ORF">AKO1_015562</name>
</gene>
<protein>
    <recommendedName>
        <fullName evidence="7">Protein-tyrosine-phosphatase</fullName>
    </recommendedName>
</protein>
<evidence type="ECO:0000259" key="4">
    <source>
        <dbReference type="PROSITE" id="PS50056"/>
    </source>
</evidence>
<dbReference type="InterPro" id="IPR001900">
    <property type="entry name" value="RNase_II/R"/>
</dbReference>
<dbReference type="Gene3D" id="3.90.190.10">
    <property type="entry name" value="Protein tyrosine phosphatase superfamily"/>
    <property type="match status" value="1"/>
</dbReference>
<dbReference type="InterPro" id="IPR000387">
    <property type="entry name" value="Tyr_Pase_dom"/>
</dbReference>
<dbReference type="EMBL" id="JAOPGA020001436">
    <property type="protein sequence ID" value="KAL0488395.1"/>
    <property type="molecule type" value="Genomic_DNA"/>
</dbReference>
<sequence length="492" mass="56606">MIRLSVKCVVKRTVRPCFYSNDFLSRLRKVASDHDQNKNKVVVDSNLKKLVFTRNKESNIQLEVDGIVQKMPTLIDSQIKRRRNFSHLPVYTIDPANAIVIDDGLSIDDENVYVHIANPSAFITQDQPLLYNSIVENAYKETYLFNKIGLSCSDDKYKLVLTVVLPYSNEYIALKKSGQKICLAYIDASKITNFTYEQADIISSEHSKFSLQSVALSRLEELAEKSNPLKYIRDTKIVYKSSNTVEVMMMEAIRAMKCLPVGGKCTSPMRDQEQFLVQVKIQNYLEDKITSDCVPECMYCEYEDVSLMDWVNPAIEGLHSVWITPMVIASQRPSSHLIKEHCVVEQFKNNNIAAIINLQEPHEHPLCGHNELHEEGWSYSLKEFNDGDIDVHTVGWRDNSIPLNLDHTINIMKVIDQYTNQGKKVLVHCHAGIGRTGIICVCHLLWTKEVKNVKDAVDHFYKLRRLGPNSKQVKYIRKFYDRIQTEPEWLNK</sequence>
<evidence type="ECO:0000256" key="2">
    <source>
        <dbReference type="ARBA" id="ARBA00022912"/>
    </source>
</evidence>
<dbReference type="AlphaFoldDB" id="A0AAW2ZG18"/>
<keyword evidence="2" id="KW-0904">Protein phosphatase</keyword>
<dbReference type="InterPro" id="IPR050561">
    <property type="entry name" value="PTP"/>
</dbReference>
<dbReference type="PROSITE" id="PS50054">
    <property type="entry name" value="TYR_PHOSPHATASE_DUAL"/>
    <property type="match status" value="1"/>
</dbReference>
<keyword evidence="6" id="KW-1185">Reference proteome</keyword>
<reference evidence="5 6" key="1">
    <citation type="submission" date="2024-03" db="EMBL/GenBank/DDBJ databases">
        <title>The Acrasis kona genome and developmental transcriptomes reveal deep origins of eukaryotic multicellular pathways.</title>
        <authorList>
            <person name="Sheikh S."/>
            <person name="Fu C.-J."/>
            <person name="Brown M.W."/>
            <person name="Baldauf S.L."/>
        </authorList>
    </citation>
    <scope>NUCLEOTIDE SEQUENCE [LARGE SCALE GENOMIC DNA]</scope>
    <source>
        <strain evidence="5 6">ATCC MYA-3509</strain>
    </source>
</reference>
<proteinExistence type="predicted"/>
<dbReference type="SMART" id="SM00404">
    <property type="entry name" value="PTPc_motif"/>
    <property type="match status" value="1"/>
</dbReference>
<accession>A0AAW2ZG18</accession>
<dbReference type="SMART" id="SM00955">
    <property type="entry name" value="RNB"/>
    <property type="match status" value="1"/>
</dbReference>
<dbReference type="PROSITE" id="PS00383">
    <property type="entry name" value="TYR_PHOSPHATASE_1"/>
    <property type="match status" value="1"/>
</dbReference>
<evidence type="ECO:0008006" key="7">
    <source>
        <dbReference type="Google" id="ProtNLM"/>
    </source>
</evidence>
<dbReference type="GO" id="GO:0004540">
    <property type="term" value="F:RNA nuclease activity"/>
    <property type="evidence" value="ECO:0007669"/>
    <property type="project" value="InterPro"/>
</dbReference>